<dbReference type="InterPro" id="IPR001753">
    <property type="entry name" value="Enoyl-CoA_hydra/iso"/>
</dbReference>
<accession>A0A554N7B6</accession>
<dbReference type="RefSeq" id="WP_144262477.1">
    <property type="nucleotide sequence ID" value="NZ_QMDX01000008.1"/>
</dbReference>
<organism evidence="2 3">
    <name type="scientific">Haloglomus irregulare</name>
    <dbReference type="NCBI Taxonomy" id="2234134"/>
    <lineage>
        <taxon>Archaea</taxon>
        <taxon>Methanobacteriati</taxon>
        <taxon>Methanobacteriota</taxon>
        <taxon>Stenosarchaea group</taxon>
        <taxon>Halobacteria</taxon>
        <taxon>Halobacteriales</taxon>
        <taxon>Natronomonadaceae</taxon>
        <taxon>Haloglomus</taxon>
    </lineage>
</organism>
<evidence type="ECO:0000313" key="2">
    <source>
        <dbReference type="EMBL" id="TSD13291.1"/>
    </source>
</evidence>
<dbReference type="GO" id="GO:0003824">
    <property type="term" value="F:catalytic activity"/>
    <property type="evidence" value="ECO:0007669"/>
    <property type="project" value="InterPro"/>
</dbReference>
<dbReference type="CDD" id="cd06558">
    <property type="entry name" value="crotonase-like"/>
    <property type="match status" value="1"/>
</dbReference>
<name>A0A554N7B6_9EURY</name>
<dbReference type="Gene3D" id="1.10.12.10">
    <property type="entry name" value="Lyase 2-enoyl-coa Hydratase, Chain A, domain 2"/>
    <property type="match status" value="1"/>
</dbReference>
<dbReference type="SUPFAM" id="SSF52096">
    <property type="entry name" value="ClpP/crotonase"/>
    <property type="match status" value="1"/>
</dbReference>
<proteinExistence type="inferred from homology"/>
<comment type="similarity">
    <text evidence="1">Belongs to the enoyl-CoA hydratase/isomerase family.</text>
</comment>
<protein>
    <submittedName>
        <fullName evidence="2">Enoyl-CoA hydratase</fullName>
    </submittedName>
</protein>
<dbReference type="Gene3D" id="3.90.226.10">
    <property type="entry name" value="2-enoyl-CoA Hydratase, Chain A, domain 1"/>
    <property type="match status" value="1"/>
</dbReference>
<dbReference type="PANTHER" id="PTHR43459:SF1">
    <property type="entry name" value="EG:BACN32G11.4 PROTEIN"/>
    <property type="match status" value="1"/>
</dbReference>
<evidence type="ECO:0000313" key="3">
    <source>
        <dbReference type="Proteomes" id="UP000319894"/>
    </source>
</evidence>
<dbReference type="Proteomes" id="UP000319894">
    <property type="component" value="Unassembled WGS sequence"/>
</dbReference>
<dbReference type="EMBL" id="QMDX01000008">
    <property type="protein sequence ID" value="TSD13291.1"/>
    <property type="molecule type" value="Genomic_DNA"/>
</dbReference>
<dbReference type="OrthoDB" id="27846at2157"/>
<reference evidence="2 3" key="1">
    <citation type="submission" date="2018-06" db="EMBL/GenBank/DDBJ databases">
        <title>Natronomonas sp. F16-60 a new haloarchaeon isolated from a solar saltern of Isla Cristina, Huelva, Spain.</title>
        <authorList>
            <person name="Duran-Viseras A."/>
            <person name="Sanchez-Porro C."/>
            <person name="Ventosa A."/>
        </authorList>
    </citation>
    <scope>NUCLEOTIDE SEQUENCE [LARGE SCALE GENOMIC DNA]</scope>
    <source>
        <strain evidence="2 3">F16-60</strain>
    </source>
</reference>
<dbReference type="InParanoid" id="A0A554N7B6"/>
<dbReference type="InterPro" id="IPR018376">
    <property type="entry name" value="Enoyl-CoA_hyd/isom_CS"/>
</dbReference>
<gene>
    <name evidence="2" type="ORF">DP107_12400</name>
</gene>
<dbReference type="PANTHER" id="PTHR43459">
    <property type="entry name" value="ENOYL-COA HYDRATASE"/>
    <property type="match status" value="1"/>
</dbReference>
<sequence length="275" mass="29349">MTDIDPTATDRSAESDVLDLDHPDEHVARVRLSRPESLNAYNGTLLRDLVPTLRALDEDDAVRAVVLTGEGEGFCAGVDLDDMPLSADQDLAEYEDGLGMFQAVVATLRGMGTPVVAAVNGYAMGAGCDTALACDFRIAGESATMAETFVDVGFVPGDGGAYLLPRIVGEARAKELIMTGKHVSGPDLVDWDLARECVPDDELQDAAVEFAAELASGPPVALAESKRLVNEAFDVDLETAHRHATRAQRLCSQTDDHAEAVTAFAEDREPEFEGR</sequence>
<dbReference type="PROSITE" id="PS00166">
    <property type="entry name" value="ENOYL_COA_HYDRATASE"/>
    <property type="match status" value="1"/>
</dbReference>
<comment type="caution">
    <text evidence="2">The sequence shown here is derived from an EMBL/GenBank/DDBJ whole genome shotgun (WGS) entry which is preliminary data.</text>
</comment>
<dbReference type="InterPro" id="IPR014748">
    <property type="entry name" value="Enoyl-CoA_hydra_C"/>
</dbReference>
<evidence type="ECO:0000256" key="1">
    <source>
        <dbReference type="RuleBase" id="RU003707"/>
    </source>
</evidence>
<dbReference type="AlphaFoldDB" id="A0A554N7B6"/>
<dbReference type="InterPro" id="IPR029045">
    <property type="entry name" value="ClpP/crotonase-like_dom_sf"/>
</dbReference>
<keyword evidence="3" id="KW-1185">Reference proteome</keyword>
<dbReference type="Pfam" id="PF00378">
    <property type="entry name" value="ECH_1"/>
    <property type="match status" value="1"/>
</dbReference>